<proteinExistence type="predicted"/>
<name>A0A1H5UX33_9ACTN</name>
<keyword evidence="1" id="KW-0812">Transmembrane</keyword>
<keyword evidence="1" id="KW-1133">Transmembrane helix</keyword>
<dbReference type="Proteomes" id="UP000236732">
    <property type="component" value="Unassembled WGS sequence"/>
</dbReference>
<dbReference type="EMBL" id="FNVT01000001">
    <property type="protein sequence ID" value="SEF79573.1"/>
    <property type="molecule type" value="Genomic_DNA"/>
</dbReference>
<evidence type="ECO:0000313" key="3">
    <source>
        <dbReference type="Proteomes" id="UP000236732"/>
    </source>
</evidence>
<protein>
    <submittedName>
        <fullName evidence="2">Uncharacterized protein</fullName>
    </submittedName>
</protein>
<accession>A0A1H5UX33</accession>
<reference evidence="2 3" key="1">
    <citation type="submission" date="2016-10" db="EMBL/GenBank/DDBJ databases">
        <authorList>
            <person name="de Groot N.N."/>
        </authorList>
    </citation>
    <scope>NUCLEOTIDE SEQUENCE [LARGE SCALE GENOMIC DNA]</scope>
    <source>
        <strain evidence="2 3">CGMCC 4.7037</strain>
    </source>
</reference>
<gene>
    <name evidence="2" type="ORF">SAMN05444920_101685</name>
</gene>
<evidence type="ECO:0000313" key="2">
    <source>
        <dbReference type="EMBL" id="SEF79573.1"/>
    </source>
</evidence>
<evidence type="ECO:0000256" key="1">
    <source>
        <dbReference type="SAM" id="Phobius"/>
    </source>
</evidence>
<feature type="transmembrane region" description="Helical" evidence="1">
    <location>
        <begin position="12"/>
        <end position="36"/>
    </location>
</feature>
<dbReference type="AlphaFoldDB" id="A0A1H5UX33"/>
<organism evidence="2 3">
    <name type="scientific">Nonomuraea solani</name>
    <dbReference type="NCBI Taxonomy" id="1144553"/>
    <lineage>
        <taxon>Bacteria</taxon>
        <taxon>Bacillati</taxon>
        <taxon>Actinomycetota</taxon>
        <taxon>Actinomycetes</taxon>
        <taxon>Streptosporangiales</taxon>
        <taxon>Streptosporangiaceae</taxon>
        <taxon>Nonomuraea</taxon>
    </lineage>
</organism>
<sequence>MERVNAPFEWAMAILVGSFFLATWSVSWIFAVWGAVWSAPGTRVRAAVR</sequence>
<keyword evidence="1" id="KW-0472">Membrane</keyword>
<keyword evidence="3" id="KW-1185">Reference proteome</keyword>